<dbReference type="InterPro" id="IPR038765">
    <property type="entry name" value="Papain-like_cys_pep_sf"/>
</dbReference>
<evidence type="ECO:0000256" key="3">
    <source>
        <dbReference type="ARBA" id="ARBA00022801"/>
    </source>
</evidence>
<evidence type="ECO:0000313" key="6">
    <source>
        <dbReference type="EMBL" id="BAR99509.1"/>
    </source>
</evidence>
<dbReference type="EC" id="3.4.-.-" evidence="7"/>
<dbReference type="PROSITE" id="PS51935">
    <property type="entry name" value="NLPC_P60"/>
    <property type="match status" value="1"/>
</dbReference>
<keyword evidence="8" id="KW-1185">Reference proteome</keyword>
<evidence type="ECO:0000256" key="2">
    <source>
        <dbReference type="ARBA" id="ARBA00022670"/>
    </source>
</evidence>
<reference evidence="8" key="3">
    <citation type="journal article" date="2016" name="Genome Announc.">
        <title>Revised genome sequence of the purple photosynthetic bacterium Blastochloris viridis.</title>
        <authorList>
            <person name="Liu L.N."/>
            <person name="Faulkner M."/>
            <person name="Liu X."/>
            <person name="Huang F."/>
            <person name="Darby A.C."/>
            <person name="Hall N."/>
        </authorList>
    </citation>
    <scope>NUCLEOTIDE SEQUENCE [LARGE SCALE GENOMIC DNA]</scope>
    <source>
        <strain evidence="8">ATCC 19567 / DSM 133 / F</strain>
    </source>
</reference>
<feature type="domain" description="NlpC/P60" evidence="5">
    <location>
        <begin position="159"/>
        <end position="280"/>
    </location>
</feature>
<gene>
    <name evidence="7" type="primary">ykfC</name>
    <name evidence="6" type="ORF">BV133_1916</name>
    <name evidence="7" type="ORF">BVIRIDIS_22170</name>
</gene>
<dbReference type="InterPro" id="IPR000064">
    <property type="entry name" value="NLP_P60_dom"/>
</dbReference>
<dbReference type="GO" id="GO:0006508">
    <property type="term" value="P:proteolysis"/>
    <property type="evidence" value="ECO:0007669"/>
    <property type="project" value="UniProtKB-KW"/>
</dbReference>
<dbReference type="AlphaFoldDB" id="A0A0H5BEK4"/>
<dbReference type="RefSeq" id="WP_055038126.1">
    <property type="nucleotide sequence ID" value="NZ_AP014854.2"/>
</dbReference>
<dbReference type="InterPro" id="IPR041382">
    <property type="entry name" value="SH3_16"/>
</dbReference>
<dbReference type="OrthoDB" id="9813368at2"/>
<evidence type="ECO:0000259" key="5">
    <source>
        <dbReference type="PROSITE" id="PS51935"/>
    </source>
</evidence>
<dbReference type="PANTHER" id="PTHR47359:SF3">
    <property type="entry name" value="NLP_P60 DOMAIN-CONTAINING PROTEIN-RELATED"/>
    <property type="match status" value="1"/>
</dbReference>
<dbReference type="EMBL" id="AP014854">
    <property type="protein sequence ID" value="BAR99509.1"/>
    <property type="molecule type" value="Genomic_DNA"/>
</dbReference>
<organism evidence="7 8">
    <name type="scientific">Blastochloris viridis</name>
    <name type="common">Rhodopseudomonas viridis</name>
    <dbReference type="NCBI Taxonomy" id="1079"/>
    <lineage>
        <taxon>Bacteria</taxon>
        <taxon>Pseudomonadati</taxon>
        <taxon>Pseudomonadota</taxon>
        <taxon>Alphaproteobacteria</taxon>
        <taxon>Hyphomicrobiales</taxon>
        <taxon>Blastochloridaceae</taxon>
        <taxon>Blastochloris</taxon>
    </lineage>
</organism>
<proteinExistence type="inferred from homology"/>
<keyword evidence="2" id="KW-0645">Protease</keyword>
<dbReference type="PATRIC" id="fig|1079.6.peg.2910"/>
<dbReference type="SUPFAM" id="SSF54001">
    <property type="entry name" value="Cysteine proteinases"/>
    <property type="match status" value="1"/>
</dbReference>
<evidence type="ECO:0000256" key="4">
    <source>
        <dbReference type="ARBA" id="ARBA00022807"/>
    </source>
</evidence>
<dbReference type="SUPFAM" id="SSF50044">
    <property type="entry name" value="SH3-domain"/>
    <property type="match status" value="1"/>
</dbReference>
<dbReference type="Gene3D" id="2.30.30.40">
    <property type="entry name" value="SH3 Domains"/>
    <property type="match status" value="1"/>
</dbReference>
<protein>
    <submittedName>
        <fullName evidence="7">Gamma-D-glutamyl-L-lysine endopeptidase</fullName>
        <ecNumber evidence="7">3.4.-.-</ecNumber>
    </submittedName>
    <submittedName>
        <fullName evidence="6">NLP/P60 family lipoprotein</fullName>
    </submittedName>
</protein>
<dbReference type="PANTHER" id="PTHR47359">
    <property type="entry name" value="PEPTIDOGLYCAN DL-ENDOPEPTIDASE CWLO"/>
    <property type="match status" value="1"/>
</dbReference>
<evidence type="ECO:0000313" key="7">
    <source>
        <dbReference type="EMBL" id="CUU43200.1"/>
    </source>
</evidence>
<dbReference type="InterPro" id="IPR036028">
    <property type="entry name" value="SH3-like_dom_sf"/>
</dbReference>
<keyword evidence="4" id="KW-0788">Thiol protease</keyword>
<accession>A0A0H5BEK4</accession>
<dbReference type="STRING" id="1079.BVIR_2773"/>
<keyword evidence="3 7" id="KW-0378">Hydrolase</keyword>
<dbReference type="EMBL" id="LN907867">
    <property type="protein sequence ID" value="CUU43200.1"/>
    <property type="molecule type" value="Genomic_DNA"/>
</dbReference>
<dbReference type="KEGG" id="bvr:BVIR_2773"/>
<reference evidence="7" key="2">
    <citation type="submission" date="2015-11" db="EMBL/GenBank/DDBJ databases">
        <authorList>
            <person name="Zhang Y."/>
            <person name="Guo Z."/>
        </authorList>
    </citation>
    <scope>NUCLEOTIDE SEQUENCE</scope>
    <source>
        <strain evidence="7">1</strain>
    </source>
</reference>
<name>A0A0H5BEK4_BLAVI</name>
<evidence type="ECO:0000313" key="8">
    <source>
        <dbReference type="Proteomes" id="UP000065734"/>
    </source>
</evidence>
<dbReference type="Gene3D" id="3.90.1720.10">
    <property type="entry name" value="endopeptidase domain like (from Nostoc punctiforme)"/>
    <property type="match status" value="1"/>
</dbReference>
<dbReference type="InterPro" id="IPR051794">
    <property type="entry name" value="PG_Endopeptidase_C40"/>
</dbReference>
<evidence type="ECO:0000256" key="1">
    <source>
        <dbReference type="ARBA" id="ARBA00007074"/>
    </source>
</evidence>
<reference evidence="6" key="1">
    <citation type="journal article" date="2015" name="Genome Announc.">
        <title>Complete Genome Sequence of the Bacteriochlorophyll b-Producing Photosynthetic Bacterium Blastochloris viridis.</title>
        <authorList>
            <person name="Tsukatani Y."/>
            <person name="Hirose Y."/>
            <person name="Harada J."/>
            <person name="Misawa N."/>
            <person name="Mori K."/>
            <person name="Inoue K."/>
            <person name="Tamiaki H."/>
        </authorList>
    </citation>
    <scope>NUCLEOTIDE SEQUENCE [LARGE SCALE GENOMIC DNA]</scope>
    <source>
        <strain evidence="6">DSM 133</strain>
    </source>
</reference>
<dbReference type="GO" id="GO:0008234">
    <property type="term" value="F:cysteine-type peptidase activity"/>
    <property type="evidence" value="ECO:0007669"/>
    <property type="project" value="UniProtKB-KW"/>
</dbReference>
<keyword evidence="6" id="KW-0449">Lipoprotein</keyword>
<dbReference type="Proteomes" id="UP000065734">
    <property type="component" value="Chromosome I"/>
</dbReference>
<comment type="similarity">
    <text evidence="1">Belongs to the peptidase C40 family.</text>
</comment>
<dbReference type="Pfam" id="PF18348">
    <property type="entry name" value="SH3_16"/>
    <property type="match status" value="1"/>
</dbReference>
<sequence length="289" mass="30806">MTGYDPRLTPARPDLAALHLEGKVPAARYVAGTVCQVIVPAAPLRREPVADQPLATEVLYGERVTIYEATVEGWAWGQIESDGYVGWLPSSALAPPGPAPTHCVRVPRTFIFPAPNIKLPPLAAPTLGARLAITGTEGRFVVTAEGGYIPAHHVRPLAGPLERDFVTVAERLLGVPYLWGGKTPLGFDCSGLVQVALDAAGIKAPRDSDQQEATLGKPIDPGVDFANVQRGDLVFWPGHVAIVSDPQTLVHANAWHMMVAIEPLAQALSRIVRTGAVVNAVCRLPAWVE</sequence>
<dbReference type="Pfam" id="PF00877">
    <property type="entry name" value="NLPC_P60"/>
    <property type="match status" value="1"/>
</dbReference>